<keyword evidence="4" id="KW-0862">Zinc</keyword>
<dbReference type="GO" id="GO:0003677">
    <property type="term" value="F:DNA binding"/>
    <property type="evidence" value="ECO:0007669"/>
    <property type="project" value="UniProtKB-UniRule"/>
</dbReference>
<dbReference type="Pfam" id="PF05920">
    <property type="entry name" value="Homeobox_KN"/>
    <property type="match status" value="1"/>
</dbReference>
<dbReference type="Gene3D" id="1.10.10.60">
    <property type="entry name" value="Homeodomain-like"/>
    <property type="match status" value="1"/>
</dbReference>
<feature type="region of interest" description="Disordered" evidence="6">
    <location>
        <begin position="404"/>
        <end position="424"/>
    </location>
</feature>
<organism evidence="10 11">
    <name type="scientific">Diaporthe helianthi</name>
    <dbReference type="NCBI Taxonomy" id="158607"/>
    <lineage>
        <taxon>Eukaryota</taxon>
        <taxon>Fungi</taxon>
        <taxon>Dikarya</taxon>
        <taxon>Ascomycota</taxon>
        <taxon>Pezizomycotina</taxon>
        <taxon>Sordariomycetes</taxon>
        <taxon>Sordariomycetidae</taxon>
        <taxon>Diaporthales</taxon>
        <taxon>Diaporthaceae</taxon>
        <taxon>Diaporthe</taxon>
    </lineage>
</organism>
<dbReference type="InParanoid" id="A0A2P5I9U1"/>
<evidence type="ECO:0000256" key="4">
    <source>
        <dbReference type="PROSITE-ProRule" id="PRU00042"/>
    </source>
</evidence>
<feature type="compositionally biased region" description="Polar residues" evidence="6">
    <location>
        <begin position="284"/>
        <end position="309"/>
    </location>
</feature>
<comment type="caution">
    <text evidence="10">The sequence shown here is derived from an EMBL/GenBank/DDBJ whole genome shotgun (WGS) entry which is preliminary data.</text>
</comment>
<evidence type="ECO:0000256" key="6">
    <source>
        <dbReference type="SAM" id="MobiDB-lite"/>
    </source>
</evidence>
<dbReference type="PROSITE" id="PS51253">
    <property type="entry name" value="HTH_CENPB"/>
    <property type="match status" value="1"/>
</dbReference>
<comment type="subcellular location">
    <subcellularLocation>
        <location evidence="5">Nucleus</location>
    </subcellularLocation>
</comment>
<feature type="DNA-binding region" description="Homeobox" evidence="5">
    <location>
        <begin position="199"/>
        <end position="261"/>
    </location>
</feature>
<dbReference type="InterPro" id="IPR001356">
    <property type="entry name" value="HD"/>
</dbReference>
<keyword evidence="4" id="KW-0479">Metal-binding</keyword>
<evidence type="ECO:0000259" key="7">
    <source>
        <dbReference type="PROSITE" id="PS50071"/>
    </source>
</evidence>
<dbReference type="AlphaFoldDB" id="A0A2P5I9U1"/>
<dbReference type="OrthoDB" id="10056939at2759"/>
<dbReference type="GO" id="GO:0005634">
    <property type="term" value="C:nucleus"/>
    <property type="evidence" value="ECO:0007669"/>
    <property type="project" value="UniProtKB-SubCell"/>
</dbReference>
<reference evidence="10" key="1">
    <citation type="submission" date="2017-09" db="EMBL/GenBank/DDBJ databases">
        <title>Polyketide synthases of a Diaporthe helianthi virulent isolate.</title>
        <authorList>
            <person name="Baroncelli R."/>
        </authorList>
    </citation>
    <scope>NUCLEOTIDE SEQUENCE [LARGE SCALE GENOMIC DNA]</scope>
    <source>
        <strain evidence="10">7/96</strain>
    </source>
</reference>
<evidence type="ECO:0000259" key="9">
    <source>
        <dbReference type="PROSITE" id="PS51253"/>
    </source>
</evidence>
<dbReference type="SUPFAM" id="SSF46689">
    <property type="entry name" value="Homeodomain-like"/>
    <property type="match status" value="1"/>
</dbReference>
<evidence type="ECO:0000313" key="10">
    <source>
        <dbReference type="EMBL" id="POS79270.1"/>
    </source>
</evidence>
<keyword evidence="11" id="KW-1185">Reference proteome</keyword>
<protein>
    <recommendedName>
        <fullName evidence="12">Homeobox and C2H2 transcription factor</fullName>
    </recommendedName>
</protein>
<name>A0A2P5I9U1_DIAHE</name>
<sequence>MPTIPEDSVMEDFVNWDKAEPPLGLAETGPPPGTNLDFQPVRENQDFDLALANIDGDDFSFWALEHFETSNLGPSHAQSASFPILSSNIAAVDLCDCPGDACDACEASGFSCKTLKEGKYKGYCTTCVALKNSCSFGLDPSVASTTEPFPATLWPVNGQHGSLIREDGGTLRNSSSPDLEVLSAGTGSLQDSGHKHPVTPKIGARFSRESVRILKAWLSTHSTRPYPTDEERETLQLQTGLNKTQIANWLANARRRSKGKFQSTRSTSPSVRGFSGAIEIPRRASSSAEHMNPLQRWQNSPPGNDQALLSPTMKSHLLCTENEPASVTAIASAILNNSHSTGPESPNSMSLNYTYTDDDADRSCKGSSASSFGTSPSTASLVSGFSHHSRGSFGSFGSFGSIHNVGRRRRRRRTAPKQGDENSSRNAALKTFQCTFCTETFRTKHDWQRHEKSLHLSLERWVCCPKGPRVPNPNTGQICCAFCGVSQPEDSHTESHNYTACQERQLDERTFYRKDHLRQHLKLVHTTKYLNWSMDAWKAATPDIKSRCGFCGLALGSWGVRVDHLAEHFKTGSDMKDWKGDWGFEKSVLSNVENAMPPWFIHQERQSPLPFQASQQSPGSPRSAYELIKIGLARYLRNTRDAMGASPSDEDMQHEACRIFYTSECLSHSQSARAADASWLRDLLLSSDGIKNRAQLSRPCGPAENCLGRLQINGQENMFGNCPMEAQLKDFVKARTLLGLTTTDYELQVEACNIVGRMEEKSVKPSEDVANFVLLLIYNNTLWTSGFRQRAGLPVPEGIMDLKDQSATNYTIYNYSQLEVELAEFTRNQRALGSSPTDDELRNHARCVVHKCSKSQTPAETAADNKAWLDAFKQRHLETGTSQPSQSNSDSPVTTLESLIADVNNIRAGAVGSGFSPFTGSGTNGPANAQHPESPATYGMDRNSRFSNASKNYHQLVRELARYVASAVSPNHPNRHVPTDEEIRHQARWILYDDDDIVNVTPADSAEWLVRFKRTTGILSVTEGPGLSDDMGISRVGSGSWTRLQSSYSASASPTPAILSHSPYMGQDTARGSGLSTDFDLFHTPSYGTSGVMVAGNPGAVFSNKEFEEKLMQFAVAEVATSGRMPGDEALTARAKEIMGFEVWQAETTPADDPELLGRFKILVVNKVRSVLGDPGDSNHSNRDGSPMLPTSTISSPSPTTHHSERGMDAIDPGLLPDLPLAGSDGKKSNPANCVSPLPGDVQVTISEARLDEILSEF</sequence>
<dbReference type="InterPro" id="IPR013087">
    <property type="entry name" value="Znf_C2H2_type"/>
</dbReference>
<feature type="region of interest" description="Disordered" evidence="6">
    <location>
        <begin position="1173"/>
        <end position="1236"/>
    </location>
</feature>
<dbReference type="PANTHER" id="PTHR11850">
    <property type="entry name" value="HOMEOBOX PROTEIN TRANSCRIPTION FACTORS"/>
    <property type="match status" value="1"/>
</dbReference>
<feature type="domain" description="HTH CENPB-type" evidence="9">
    <location>
        <begin position="806"/>
        <end position="882"/>
    </location>
</feature>
<feature type="region of interest" description="Disordered" evidence="6">
    <location>
        <begin position="364"/>
        <end position="384"/>
    </location>
</feature>
<evidence type="ECO:0000256" key="3">
    <source>
        <dbReference type="ARBA" id="ARBA00023242"/>
    </source>
</evidence>
<dbReference type="Pfam" id="PF03221">
    <property type="entry name" value="HTH_Tnp_Tc5"/>
    <property type="match status" value="1"/>
</dbReference>
<accession>A0A2P5I9U1</accession>
<evidence type="ECO:0000313" key="11">
    <source>
        <dbReference type="Proteomes" id="UP000094444"/>
    </source>
</evidence>
<dbReference type="PROSITE" id="PS50157">
    <property type="entry name" value="ZINC_FINGER_C2H2_2"/>
    <property type="match status" value="1"/>
</dbReference>
<dbReference type="PROSITE" id="PS50071">
    <property type="entry name" value="HOMEOBOX_2"/>
    <property type="match status" value="1"/>
</dbReference>
<evidence type="ECO:0000256" key="5">
    <source>
        <dbReference type="PROSITE-ProRule" id="PRU00108"/>
    </source>
</evidence>
<evidence type="ECO:0000259" key="8">
    <source>
        <dbReference type="PROSITE" id="PS50157"/>
    </source>
</evidence>
<dbReference type="EMBL" id="MAVT02000126">
    <property type="protein sequence ID" value="POS79270.1"/>
    <property type="molecule type" value="Genomic_DNA"/>
</dbReference>
<evidence type="ECO:0000256" key="2">
    <source>
        <dbReference type="ARBA" id="ARBA00023155"/>
    </source>
</evidence>
<dbReference type="GO" id="GO:0008270">
    <property type="term" value="F:zinc ion binding"/>
    <property type="evidence" value="ECO:0007669"/>
    <property type="project" value="UniProtKB-KW"/>
</dbReference>
<evidence type="ECO:0000256" key="1">
    <source>
        <dbReference type="ARBA" id="ARBA00023125"/>
    </source>
</evidence>
<feature type="compositionally biased region" description="Polar residues" evidence="6">
    <location>
        <begin position="260"/>
        <end position="270"/>
    </location>
</feature>
<dbReference type="Proteomes" id="UP000094444">
    <property type="component" value="Unassembled WGS sequence"/>
</dbReference>
<feature type="compositionally biased region" description="Basic residues" evidence="6">
    <location>
        <begin position="405"/>
        <end position="415"/>
    </location>
</feature>
<dbReference type="InterPro" id="IPR006600">
    <property type="entry name" value="HTH_CenpB_DNA-bd_dom"/>
</dbReference>
<dbReference type="SMART" id="SM00355">
    <property type="entry name" value="ZnF_C2H2"/>
    <property type="match status" value="3"/>
</dbReference>
<dbReference type="SMART" id="SM00389">
    <property type="entry name" value="HOX"/>
    <property type="match status" value="1"/>
</dbReference>
<gene>
    <name evidence="10" type="ORF">DHEL01_v202331</name>
</gene>
<dbReference type="PROSITE" id="PS00028">
    <property type="entry name" value="ZINC_FINGER_C2H2_1"/>
    <property type="match status" value="1"/>
</dbReference>
<feature type="compositionally biased region" description="Low complexity" evidence="6">
    <location>
        <begin position="366"/>
        <end position="384"/>
    </location>
</feature>
<dbReference type="STRING" id="158607.A0A2P5I9U1"/>
<proteinExistence type="predicted"/>
<dbReference type="InterPro" id="IPR009057">
    <property type="entry name" value="Homeodomain-like_sf"/>
</dbReference>
<feature type="domain" description="C2H2-type" evidence="8">
    <location>
        <begin position="432"/>
        <end position="460"/>
    </location>
</feature>
<feature type="region of interest" description="Disordered" evidence="6">
    <location>
        <begin position="255"/>
        <end position="309"/>
    </location>
</feature>
<feature type="domain" description="Homeobox" evidence="7">
    <location>
        <begin position="197"/>
        <end position="260"/>
    </location>
</feature>
<feature type="compositionally biased region" description="Low complexity" evidence="6">
    <location>
        <begin position="1186"/>
        <end position="1201"/>
    </location>
</feature>
<dbReference type="GO" id="GO:0006355">
    <property type="term" value="P:regulation of DNA-templated transcription"/>
    <property type="evidence" value="ECO:0007669"/>
    <property type="project" value="InterPro"/>
</dbReference>
<evidence type="ECO:0008006" key="12">
    <source>
        <dbReference type="Google" id="ProtNLM"/>
    </source>
</evidence>
<feature type="region of interest" description="Disordered" evidence="6">
    <location>
        <begin position="917"/>
        <end position="945"/>
    </location>
</feature>
<dbReference type="InterPro" id="IPR008422">
    <property type="entry name" value="KN_HD"/>
</dbReference>
<keyword evidence="4" id="KW-0863">Zinc-finger</keyword>
<keyword evidence="3 5" id="KW-0539">Nucleus</keyword>
<keyword evidence="1 5" id="KW-0238">DNA-binding</keyword>
<dbReference type="InterPro" id="IPR050224">
    <property type="entry name" value="TALE_homeobox"/>
</dbReference>
<feature type="compositionally biased region" description="Low complexity" evidence="6">
    <location>
        <begin position="1212"/>
        <end position="1224"/>
    </location>
</feature>
<dbReference type="CDD" id="cd00086">
    <property type="entry name" value="homeodomain"/>
    <property type="match status" value="1"/>
</dbReference>
<keyword evidence="2 5" id="KW-0371">Homeobox</keyword>